<dbReference type="Gene3D" id="1.20.1250.20">
    <property type="entry name" value="MFS general substrate transporter like domains"/>
    <property type="match status" value="2"/>
</dbReference>
<keyword evidence="4 7" id="KW-1133">Transmembrane helix</keyword>
<dbReference type="PANTHER" id="PTHR23506:SF28">
    <property type="entry name" value="MFS-TYPE TRANSPORTER SLC18B1-LIKE PROTEIN"/>
    <property type="match status" value="1"/>
</dbReference>
<feature type="transmembrane region" description="Helical" evidence="7">
    <location>
        <begin position="257"/>
        <end position="279"/>
    </location>
</feature>
<dbReference type="RefSeq" id="XP_014681777.1">
    <property type="nucleotide sequence ID" value="XM_014826291.1"/>
</dbReference>
<feature type="compositionally biased region" description="Polar residues" evidence="6">
    <location>
        <begin position="13"/>
        <end position="23"/>
    </location>
</feature>
<evidence type="ECO:0000256" key="3">
    <source>
        <dbReference type="ARBA" id="ARBA00022692"/>
    </source>
</evidence>
<evidence type="ECO:0000313" key="11">
    <source>
        <dbReference type="RefSeq" id="XP_014681785.1"/>
    </source>
</evidence>
<keyword evidence="2" id="KW-0813">Transport</keyword>
<reference evidence="10 11" key="1">
    <citation type="submission" date="2025-05" db="UniProtKB">
        <authorList>
            <consortium name="RefSeq"/>
        </authorList>
    </citation>
    <scope>IDENTIFICATION</scope>
</reference>
<evidence type="ECO:0000256" key="1">
    <source>
        <dbReference type="ARBA" id="ARBA00004141"/>
    </source>
</evidence>
<evidence type="ECO:0000313" key="14">
    <source>
        <dbReference type="RefSeq" id="XP_014681807.1"/>
    </source>
</evidence>
<keyword evidence="3 7" id="KW-0812">Transmembrane</keyword>
<feature type="compositionally biased region" description="Acidic residues" evidence="6">
    <location>
        <begin position="102"/>
        <end position="111"/>
    </location>
</feature>
<feature type="domain" description="Major facilitator superfamily (MFS) profile" evidence="8">
    <location>
        <begin position="126"/>
        <end position="529"/>
    </location>
</feature>
<accession>A0ABM1FBH0</accession>
<keyword evidence="9" id="KW-1185">Reference proteome</keyword>
<feature type="transmembrane region" description="Helical" evidence="7">
    <location>
        <begin position="328"/>
        <end position="348"/>
    </location>
</feature>
<feature type="transmembrane region" description="Helical" evidence="7">
    <location>
        <begin position="219"/>
        <end position="245"/>
    </location>
</feature>
<evidence type="ECO:0000313" key="15">
    <source>
        <dbReference type="RefSeq" id="XP_014681816.1"/>
    </source>
</evidence>
<organism evidence="9 12">
    <name type="scientific">Priapulus caudatus</name>
    <name type="common">Priapulid worm</name>
    <dbReference type="NCBI Taxonomy" id="37621"/>
    <lineage>
        <taxon>Eukaryota</taxon>
        <taxon>Metazoa</taxon>
        <taxon>Ecdysozoa</taxon>
        <taxon>Scalidophora</taxon>
        <taxon>Priapulida</taxon>
        <taxon>Priapulimorpha</taxon>
        <taxon>Priapulimorphida</taxon>
        <taxon>Priapulidae</taxon>
        <taxon>Priapulus</taxon>
    </lineage>
</organism>
<feature type="transmembrane region" description="Helical" evidence="7">
    <location>
        <begin position="160"/>
        <end position="184"/>
    </location>
</feature>
<evidence type="ECO:0000256" key="5">
    <source>
        <dbReference type="ARBA" id="ARBA00023136"/>
    </source>
</evidence>
<dbReference type="InterPro" id="IPR050930">
    <property type="entry name" value="MFS_Vesicular_Transporter"/>
</dbReference>
<dbReference type="RefSeq" id="XP_014681785.1">
    <property type="nucleotide sequence ID" value="XM_014826299.1"/>
</dbReference>
<dbReference type="InterPro" id="IPR036259">
    <property type="entry name" value="MFS_trans_sf"/>
</dbReference>
<dbReference type="InterPro" id="IPR020846">
    <property type="entry name" value="MFS_dom"/>
</dbReference>
<comment type="subcellular location">
    <subcellularLocation>
        <location evidence="1">Membrane</location>
        <topology evidence="1">Multi-pass membrane protein</topology>
    </subcellularLocation>
</comment>
<dbReference type="SUPFAM" id="SSF103473">
    <property type="entry name" value="MFS general substrate transporter"/>
    <property type="match status" value="1"/>
</dbReference>
<proteinExistence type="predicted"/>
<dbReference type="RefSeq" id="XP_014681798.1">
    <property type="nucleotide sequence ID" value="XM_014826312.1"/>
</dbReference>
<sequence>MVHTTENPFKFSTLGTSNNQHQVRGQYHPPPILDKKKIPKPVKVLLQRQSNPAKHCSRHATTPKSPLPSTVEQASTSASHADIIHSAERITASSQEVKQEIAEDGDDDDDNRDTSFFSMDRTAKLTLLSLAVVDFTAYLSMSIIAPFFPKTANEKGMSDTVSGFVFGIYALVMFLGCPIIGMLLPRIGPKFVFLSGMFVTGICNVLFGLLVYAHDGFEFTVLCFIVRIFEALGAAGFTTATYAIIIDIYPDNIGTVFGVLETFVGLGMMVGPAIGGVLYKVGGFILPFSVVGGFIIFVCWPLNAWLLPSYDEKCNPAPPSDMLKLLKIPSVLLVCISISAGAAVWGFLDPILEPQLRKFDIGPEYLGLIFMVIATSYALFSPVWGYVADRMDNTKGLIIAGLLIMMVALLFLGPSPLIPFLPDTLWLVIASLAVLGMANSLALIPTFENILDAAEIAGLEDNLSTYGLLAALWATAYSLGEFIGPTAGGALYESIGFEWGTTAVACFLLVLAVVFIVLCVTEWVREKSKKEQQLPVVSEKTPLLKKCGSVGDLASHQQNGAIIKESCPECQSLIRTSSHRNKDLHALSV</sequence>
<evidence type="ECO:0000256" key="2">
    <source>
        <dbReference type="ARBA" id="ARBA00022448"/>
    </source>
</evidence>
<dbReference type="RefSeq" id="XP_014681807.1">
    <property type="nucleotide sequence ID" value="XM_014826321.1"/>
</dbReference>
<gene>
    <name evidence="10 11 12 13 14 15" type="primary">LOC106821465</name>
</gene>
<evidence type="ECO:0000313" key="10">
    <source>
        <dbReference type="RefSeq" id="XP_014681777.1"/>
    </source>
</evidence>
<evidence type="ECO:0000313" key="12">
    <source>
        <dbReference type="RefSeq" id="XP_014681791.1"/>
    </source>
</evidence>
<dbReference type="RefSeq" id="XP_014681816.1">
    <property type="nucleotide sequence ID" value="XM_014826330.1"/>
</dbReference>
<dbReference type="PROSITE" id="PS50850">
    <property type="entry name" value="MFS"/>
    <property type="match status" value="1"/>
</dbReference>
<dbReference type="RefSeq" id="XP_014681791.1">
    <property type="nucleotide sequence ID" value="XM_014826305.1"/>
</dbReference>
<feature type="transmembrane region" description="Helical" evidence="7">
    <location>
        <begin position="125"/>
        <end position="148"/>
    </location>
</feature>
<keyword evidence="5 7" id="KW-0472">Membrane</keyword>
<feature type="compositionally biased region" description="Polar residues" evidence="6">
    <location>
        <begin position="59"/>
        <end position="78"/>
    </location>
</feature>
<evidence type="ECO:0000313" key="13">
    <source>
        <dbReference type="RefSeq" id="XP_014681798.1"/>
    </source>
</evidence>
<dbReference type="GeneID" id="106821465"/>
<evidence type="ECO:0000313" key="9">
    <source>
        <dbReference type="Proteomes" id="UP000695022"/>
    </source>
</evidence>
<feature type="transmembrane region" description="Helical" evidence="7">
    <location>
        <begin position="499"/>
        <end position="520"/>
    </location>
</feature>
<feature type="transmembrane region" description="Helical" evidence="7">
    <location>
        <begin position="285"/>
        <end position="307"/>
    </location>
</feature>
<dbReference type="PANTHER" id="PTHR23506">
    <property type="entry name" value="GH10249P"/>
    <property type="match status" value="1"/>
</dbReference>
<feature type="region of interest" description="Disordered" evidence="6">
    <location>
        <begin position="92"/>
        <end position="113"/>
    </location>
</feature>
<dbReference type="Pfam" id="PF07690">
    <property type="entry name" value="MFS_1"/>
    <property type="match status" value="1"/>
</dbReference>
<dbReference type="InterPro" id="IPR011701">
    <property type="entry name" value="MFS"/>
</dbReference>
<feature type="region of interest" description="Disordered" evidence="6">
    <location>
        <begin position="49"/>
        <end position="78"/>
    </location>
</feature>
<feature type="transmembrane region" description="Helical" evidence="7">
    <location>
        <begin position="463"/>
        <end position="479"/>
    </location>
</feature>
<protein>
    <submittedName>
        <fullName evidence="10 11">MFS-type transporter SLC18B1-like</fullName>
    </submittedName>
</protein>
<evidence type="ECO:0000256" key="6">
    <source>
        <dbReference type="SAM" id="MobiDB-lite"/>
    </source>
</evidence>
<evidence type="ECO:0000256" key="7">
    <source>
        <dbReference type="SAM" id="Phobius"/>
    </source>
</evidence>
<dbReference type="Proteomes" id="UP000695022">
    <property type="component" value="Unplaced"/>
</dbReference>
<evidence type="ECO:0000259" key="8">
    <source>
        <dbReference type="PROSITE" id="PS50850"/>
    </source>
</evidence>
<feature type="region of interest" description="Disordered" evidence="6">
    <location>
        <begin position="1"/>
        <end position="36"/>
    </location>
</feature>
<feature type="transmembrane region" description="Helical" evidence="7">
    <location>
        <begin position="425"/>
        <end position="451"/>
    </location>
</feature>
<feature type="transmembrane region" description="Helical" evidence="7">
    <location>
        <begin position="396"/>
        <end position="413"/>
    </location>
</feature>
<feature type="transmembrane region" description="Helical" evidence="7">
    <location>
        <begin position="368"/>
        <end position="387"/>
    </location>
</feature>
<evidence type="ECO:0000256" key="4">
    <source>
        <dbReference type="ARBA" id="ARBA00022989"/>
    </source>
</evidence>
<feature type="transmembrane region" description="Helical" evidence="7">
    <location>
        <begin position="191"/>
        <end position="213"/>
    </location>
</feature>
<name>A0ABM1FBH0_PRICU</name>